<feature type="coiled-coil region" evidence="1">
    <location>
        <begin position="451"/>
        <end position="482"/>
    </location>
</feature>
<accession>A0A9P6J3A7</accession>
<evidence type="ECO:0000313" key="4">
    <source>
        <dbReference type="EMBL" id="KAF9960042.1"/>
    </source>
</evidence>
<feature type="region of interest" description="Disordered" evidence="2">
    <location>
        <begin position="658"/>
        <end position="712"/>
    </location>
</feature>
<feature type="compositionally biased region" description="Low complexity" evidence="2">
    <location>
        <begin position="762"/>
        <end position="775"/>
    </location>
</feature>
<feature type="coiled-coil region" evidence="1">
    <location>
        <begin position="723"/>
        <end position="750"/>
    </location>
</feature>
<feature type="region of interest" description="Disordered" evidence="2">
    <location>
        <begin position="362"/>
        <end position="382"/>
    </location>
</feature>
<feature type="region of interest" description="Disordered" evidence="2">
    <location>
        <begin position="265"/>
        <end position="304"/>
    </location>
</feature>
<feature type="coiled-coil region" evidence="1">
    <location>
        <begin position="630"/>
        <end position="657"/>
    </location>
</feature>
<evidence type="ECO:0000313" key="5">
    <source>
        <dbReference type="Proteomes" id="UP000738359"/>
    </source>
</evidence>
<dbReference type="OrthoDB" id="5569911at2759"/>
<keyword evidence="5" id="KW-1185">Reference proteome</keyword>
<gene>
    <name evidence="4" type="ORF">BGZ70_008697</name>
</gene>
<name>A0A9P6J3A7_MORAP</name>
<feature type="compositionally biased region" description="Low complexity" evidence="2">
    <location>
        <begin position="611"/>
        <end position="622"/>
    </location>
</feature>
<dbReference type="Pfam" id="PF15456">
    <property type="entry name" value="Uds1"/>
    <property type="match status" value="1"/>
</dbReference>
<protein>
    <recommendedName>
        <fullName evidence="3">Up-regulated during septation protein 1 domain-containing protein</fullName>
    </recommendedName>
</protein>
<organism evidence="4 5">
    <name type="scientific">Mortierella alpina</name>
    <name type="common">Oleaginous fungus</name>
    <name type="synonym">Mortierella renispora</name>
    <dbReference type="NCBI Taxonomy" id="64518"/>
    <lineage>
        <taxon>Eukaryota</taxon>
        <taxon>Fungi</taxon>
        <taxon>Fungi incertae sedis</taxon>
        <taxon>Mucoromycota</taxon>
        <taxon>Mortierellomycotina</taxon>
        <taxon>Mortierellomycetes</taxon>
        <taxon>Mortierellales</taxon>
        <taxon>Mortierellaceae</taxon>
        <taxon>Mortierella</taxon>
    </lineage>
</organism>
<dbReference type="InterPro" id="IPR029191">
    <property type="entry name" value="Uds1"/>
</dbReference>
<dbReference type="EMBL" id="JAAAHY010000647">
    <property type="protein sequence ID" value="KAF9960042.1"/>
    <property type="molecule type" value="Genomic_DNA"/>
</dbReference>
<keyword evidence="1" id="KW-0175">Coiled coil</keyword>
<feature type="compositionally biased region" description="Polar residues" evidence="2">
    <location>
        <begin position="658"/>
        <end position="686"/>
    </location>
</feature>
<dbReference type="Proteomes" id="UP000738359">
    <property type="component" value="Unassembled WGS sequence"/>
</dbReference>
<feature type="coiled-coil region" evidence="1">
    <location>
        <begin position="999"/>
        <end position="1048"/>
    </location>
</feature>
<feature type="region of interest" description="Disordered" evidence="2">
    <location>
        <begin position="762"/>
        <end position="788"/>
    </location>
</feature>
<dbReference type="AlphaFoldDB" id="A0A9P6J3A7"/>
<dbReference type="InterPro" id="IPR036274">
    <property type="entry name" value="HR1_rpt_sf"/>
</dbReference>
<comment type="caution">
    <text evidence="4">The sequence shown here is derived from an EMBL/GenBank/DDBJ whole genome shotgun (WGS) entry which is preliminary data.</text>
</comment>
<feature type="coiled-coil region" evidence="1">
    <location>
        <begin position="792"/>
        <end position="823"/>
    </location>
</feature>
<dbReference type="SUPFAM" id="SSF46585">
    <property type="entry name" value="HR1 repeat"/>
    <property type="match status" value="1"/>
</dbReference>
<feature type="region of interest" description="Disordered" evidence="2">
    <location>
        <begin position="573"/>
        <end position="622"/>
    </location>
</feature>
<evidence type="ECO:0000259" key="3">
    <source>
        <dbReference type="Pfam" id="PF15456"/>
    </source>
</evidence>
<feature type="coiled-coil region" evidence="1">
    <location>
        <begin position="518"/>
        <end position="552"/>
    </location>
</feature>
<feature type="domain" description="Up-regulated during septation protein 1" evidence="3">
    <location>
        <begin position="22"/>
        <end position="134"/>
    </location>
</feature>
<reference evidence="4" key="1">
    <citation type="journal article" date="2020" name="Fungal Divers.">
        <title>Resolving the Mortierellaceae phylogeny through synthesis of multi-gene phylogenetics and phylogenomics.</title>
        <authorList>
            <person name="Vandepol N."/>
            <person name="Liber J."/>
            <person name="Desiro A."/>
            <person name="Na H."/>
            <person name="Kennedy M."/>
            <person name="Barry K."/>
            <person name="Grigoriev I.V."/>
            <person name="Miller A.N."/>
            <person name="O'Donnell K."/>
            <person name="Stajich J.E."/>
            <person name="Bonito G."/>
        </authorList>
    </citation>
    <scope>NUCLEOTIDE SEQUENCE</scope>
    <source>
        <strain evidence="4">CK1249</strain>
    </source>
</reference>
<feature type="coiled-coil region" evidence="1">
    <location>
        <begin position="140"/>
        <end position="215"/>
    </location>
</feature>
<evidence type="ECO:0000256" key="1">
    <source>
        <dbReference type="SAM" id="Coils"/>
    </source>
</evidence>
<sequence length="1052" mass="114949">MALMQRHLSQPDDPDSEADIAMQILISQAAVDAKGFEVLVPQTVESIKRHHATLSSRIAALTARLSLESKIREAAQSLLTLHADNKKLARQASDHLEAANRKVDQVATELWKLTQLAADLQRTLLQHTSGVLALGVVRLEDQARREREVHALQIQELSAEQNLEEQFAVMSTTIHSLEADALEAQGLLEEKDRAIERLMKQLEHQRELFVKMDEQQQKTMVLSRLQQKTLDALGSNDSDVSKAVKEMGDFLVTVGRRLEHILQQQQQQQQLKHHRMQGSSDRRTDMNPMDSAGTTIIGDTGSRERVTQTWPSEATLVNKAHLPRQSQDSCALARVREDSLSSAPSDGDLTGTVTATVSEMTAVGSKGPNTPPGSGEKFSSSPHYSIDRITSVLDALESYVSESQQKMQVLEGELGLLRRHSVVLSASRTNSVRVKGTPPSSTRSQAEDTIRAALEKSLKDALLEKEMARQELENERQRWQDDQNHRISALEQSLVAVEDAERNTASVALSSSGANGAHSSTEETIQALRSQLREAIDEIDTLNQQQQSSNKSLRQLFDLIPDPRRKNHMQLLMSHQHHQQQIANSTSSSGGRGSPGRTSPYGHFSQISGRASPAGSVSSLSSGSAVGFSMDALIARVKELVAHSQQLEQDNVQFRQQLGRSNARSRQTSGQSLLVHSSTVANSDNQEQQEEEPTDKSSADEIPPPPQPPAHSTWILNSELERLQASSGMIQLLEKELELLKQHTDMLLDENARLAELAAASATGVSTASSRGSTSEYGGSSGKPAADGASDLQEIIRIKDKLLQERDQLIREQDAALQRLQSQLADAAGHSGSKNGWGDESDIVALPIMSSFDVTELEDFRIKCGKLEEQVGEMRMIIAALESVNGGPGSGSQLLKALFSSQTSPPGSWFSSGLGLSSAMSSLNFGSLTHKQQQIQPDATASGLSSPIPSSAEVFYNQQRSQEGFNGSTPSLTPSSANSSSMNLAVGSGSSNAAVAGATAALRKEFRRVMAELREEKERAVRKEVEERRRLERTVRQLRRELQALQNNTHSS</sequence>
<evidence type="ECO:0000256" key="2">
    <source>
        <dbReference type="SAM" id="MobiDB-lite"/>
    </source>
</evidence>
<feature type="compositionally biased region" description="Low complexity" evidence="2">
    <location>
        <begin position="573"/>
        <end position="600"/>
    </location>
</feature>
<proteinExistence type="predicted"/>